<dbReference type="Proteomes" id="UP000247810">
    <property type="component" value="Unassembled WGS sequence"/>
</dbReference>
<evidence type="ECO:0000313" key="2">
    <source>
        <dbReference type="EMBL" id="PYH97183.1"/>
    </source>
</evidence>
<keyword evidence="1" id="KW-0472">Membrane</keyword>
<accession>A0A319E0D1</accession>
<keyword evidence="1" id="KW-0812">Transmembrane</keyword>
<keyword evidence="3" id="KW-1185">Reference proteome</keyword>
<dbReference type="EMBL" id="KZ825828">
    <property type="protein sequence ID" value="PYH97183.1"/>
    <property type="molecule type" value="Genomic_DNA"/>
</dbReference>
<name>A0A319E0D1_9EURO</name>
<reference evidence="2 3" key="1">
    <citation type="submission" date="2018-02" db="EMBL/GenBank/DDBJ databases">
        <title>The genomes of Aspergillus section Nigri reveals drivers in fungal speciation.</title>
        <authorList>
            <consortium name="DOE Joint Genome Institute"/>
            <person name="Vesth T.C."/>
            <person name="Nybo J."/>
            <person name="Theobald S."/>
            <person name="Brandl J."/>
            <person name="Frisvad J.C."/>
            <person name="Nielsen K.F."/>
            <person name="Lyhne E.K."/>
            <person name="Kogle M.E."/>
            <person name="Kuo A."/>
            <person name="Riley R."/>
            <person name="Clum A."/>
            <person name="Nolan M."/>
            <person name="Lipzen A."/>
            <person name="Salamov A."/>
            <person name="Henrissat B."/>
            <person name="Wiebenga A."/>
            <person name="De vries R.P."/>
            <person name="Grigoriev I.V."/>
            <person name="Mortensen U.H."/>
            <person name="Andersen M.R."/>
            <person name="Baker S.E."/>
        </authorList>
    </citation>
    <scope>NUCLEOTIDE SEQUENCE [LARGE SCALE GENOMIC DNA]</scope>
    <source>
        <strain evidence="2 3">CBS 707.79</strain>
    </source>
</reference>
<proteinExistence type="predicted"/>
<protein>
    <submittedName>
        <fullName evidence="2">Uncharacterized protein</fullName>
    </submittedName>
</protein>
<organism evidence="2 3">
    <name type="scientific">Aspergillus ellipticus CBS 707.79</name>
    <dbReference type="NCBI Taxonomy" id="1448320"/>
    <lineage>
        <taxon>Eukaryota</taxon>
        <taxon>Fungi</taxon>
        <taxon>Dikarya</taxon>
        <taxon>Ascomycota</taxon>
        <taxon>Pezizomycotina</taxon>
        <taxon>Eurotiomycetes</taxon>
        <taxon>Eurotiomycetidae</taxon>
        <taxon>Eurotiales</taxon>
        <taxon>Aspergillaceae</taxon>
        <taxon>Aspergillus</taxon>
        <taxon>Aspergillus subgen. Circumdati</taxon>
    </lineage>
</organism>
<dbReference type="AlphaFoldDB" id="A0A319E0D1"/>
<gene>
    <name evidence="2" type="ORF">BO71DRAFT_396446</name>
</gene>
<keyword evidence="1" id="KW-1133">Transmembrane helix</keyword>
<feature type="transmembrane region" description="Helical" evidence="1">
    <location>
        <begin position="6"/>
        <end position="30"/>
    </location>
</feature>
<sequence>MDSEPIIIINIQSILCGSEGILVLSVLGHADKLPSRNRRGLRSSDTVSQPASILNILFRTCRRF</sequence>
<evidence type="ECO:0000256" key="1">
    <source>
        <dbReference type="SAM" id="Phobius"/>
    </source>
</evidence>
<dbReference type="VEuPathDB" id="FungiDB:BO71DRAFT_396446"/>
<evidence type="ECO:0000313" key="3">
    <source>
        <dbReference type="Proteomes" id="UP000247810"/>
    </source>
</evidence>